<evidence type="ECO:0000256" key="4">
    <source>
        <dbReference type="ARBA" id="ARBA00022741"/>
    </source>
</evidence>
<evidence type="ECO:0000256" key="10">
    <source>
        <dbReference type="ARBA" id="ARBA00048174"/>
    </source>
</evidence>
<dbReference type="Pfam" id="PF01931">
    <property type="entry name" value="NTPase_I-T"/>
    <property type="match status" value="1"/>
</dbReference>
<name>A0A1N6M247_9VIBR</name>
<dbReference type="AlphaFoldDB" id="A0A1N6M247"/>
<dbReference type="RefSeq" id="WP_074372067.1">
    <property type="nucleotide sequence ID" value="NZ_AP024907.1"/>
</dbReference>
<dbReference type="Gene3D" id="3.90.950.10">
    <property type="match status" value="1"/>
</dbReference>
<dbReference type="GO" id="GO:0103023">
    <property type="term" value="F:ITPase activity"/>
    <property type="evidence" value="ECO:0007669"/>
    <property type="project" value="UniProtKB-EC"/>
</dbReference>
<keyword evidence="6" id="KW-0460">Magnesium</keyword>
<evidence type="ECO:0000256" key="2">
    <source>
        <dbReference type="ARBA" id="ARBA00001946"/>
    </source>
</evidence>
<dbReference type="GO" id="GO:0009117">
    <property type="term" value="P:nucleotide metabolic process"/>
    <property type="evidence" value="ECO:0007669"/>
    <property type="project" value="UniProtKB-KW"/>
</dbReference>
<dbReference type="PANTHER" id="PTHR34699">
    <property type="match status" value="1"/>
</dbReference>
<comment type="cofactor">
    <cofactor evidence="1">
        <name>Mn(2+)</name>
        <dbReference type="ChEBI" id="CHEBI:29035"/>
    </cofactor>
</comment>
<comment type="catalytic activity">
    <reaction evidence="11">
        <text>XTP + H2O = XDP + phosphate + H(+)</text>
        <dbReference type="Rhea" id="RHEA:28406"/>
        <dbReference type="ChEBI" id="CHEBI:15377"/>
        <dbReference type="ChEBI" id="CHEBI:15378"/>
        <dbReference type="ChEBI" id="CHEBI:43474"/>
        <dbReference type="ChEBI" id="CHEBI:59884"/>
        <dbReference type="ChEBI" id="CHEBI:61314"/>
        <dbReference type="EC" id="3.6.1.73"/>
    </reaction>
</comment>
<evidence type="ECO:0000256" key="11">
    <source>
        <dbReference type="ARBA" id="ARBA00048781"/>
    </source>
</evidence>
<protein>
    <recommendedName>
        <fullName evidence="9">inosine/xanthosine triphosphatase</fullName>
        <ecNumber evidence="9">3.6.1.73</ecNumber>
    </recommendedName>
</protein>
<gene>
    <name evidence="13" type="ORF">VSP9026_01139</name>
</gene>
<evidence type="ECO:0000256" key="5">
    <source>
        <dbReference type="ARBA" id="ARBA00022801"/>
    </source>
</evidence>
<dbReference type="SUPFAM" id="SSF52972">
    <property type="entry name" value="ITPase-like"/>
    <property type="match status" value="1"/>
</dbReference>
<evidence type="ECO:0000313" key="14">
    <source>
        <dbReference type="Proteomes" id="UP000184774"/>
    </source>
</evidence>
<evidence type="ECO:0000313" key="13">
    <source>
        <dbReference type="EMBL" id="SIO93471.1"/>
    </source>
</evidence>
<dbReference type="GO" id="GO:0006772">
    <property type="term" value="P:thiamine metabolic process"/>
    <property type="evidence" value="ECO:0007669"/>
    <property type="project" value="TreeGrafter"/>
</dbReference>
<comment type="cofactor">
    <cofactor evidence="2">
        <name>Mg(2+)</name>
        <dbReference type="ChEBI" id="CHEBI:18420"/>
    </cofactor>
</comment>
<keyword evidence="3" id="KW-0479">Metal-binding</keyword>
<dbReference type="Proteomes" id="UP000184774">
    <property type="component" value="Unassembled WGS sequence"/>
</dbReference>
<keyword evidence="8" id="KW-0464">Manganese</keyword>
<reference evidence="13 14" key="1">
    <citation type="submission" date="2016-12" db="EMBL/GenBank/DDBJ databases">
        <authorList>
            <person name="Song W.-J."/>
            <person name="Kurnit D.M."/>
        </authorList>
    </citation>
    <scope>NUCLEOTIDE SEQUENCE [LARGE SCALE GENOMIC DNA]</scope>
    <source>
        <strain evidence="13 14">CECT 9026</strain>
    </source>
</reference>
<dbReference type="GO" id="GO:0000166">
    <property type="term" value="F:nucleotide binding"/>
    <property type="evidence" value="ECO:0007669"/>
    <property type="project" value="UniProtKB-KW"/>
</dbReference>
<dbReference type="PANTHER" id="PTHR34699:SF2">
    <property type="entry name" value="NON-CANONICAL PURINE NTP PHOSPHATASE_PRRC1 DOMAIN-CONTAINING PROTEIN"/>
    <property type="match status" value="1"/>
</dbReference>
<proteinExistence type="predicted"/>
<organism evidence="13 14">
    <name type="scientific">Vibrio spartinae</name>
    <dbReference type="NCBI Taxonomy" id="1918945"/>
    <lineage>
        <taxon>Bacteria</taxon>
        <taxon>Pseudomonadati</taxon>
        <taxon>Pseudomonadota</taxon>
        <taxon>Gammaproteobacteria</taxon>
        <taxon>Vibrionales</taxon>
        <taxon>Vibrionaceae</taxon>
        <taxon>Vibrio</taxon>
    </lineage>
</organism>
<evidence type="ECO:0000256" key="7">
    <source>
        <dbReference type="ARBA" id="ARBA00023080"/>
    </source>
</evidence>
<dbReference type="InterPro" id="IPR050299">
    <property type="entry name" value="YjjX_NTPase"/>
</dbReference>
<feature type="domain" description="Non-canonical purine NTP phosphatase/PRRC1" evidence="12">
    <location>
        <begin position="11"/>
        <end position="178"/>
    </location>
</feature>
<comment type="catalytic activity">
    <reaction evidence="10">
        <text>ITP + H2O = IDP + phosphate + H(+)</text>
        <dbReference type="Rhea" id="RHEA:28330"/>
        <dbReference type="ChEBI" id="CHEBI:15377"/>
        <dbReference type="ChEBI" id="CHEBI:15378"/>
        <dbReference type="ChEBI" id="CHEBI:43474"/>
        <dbReference type="ChEBI" id="CHEBI:58280"/>
        <dbReference type="ChEBI" id="CHEBI:61402"/>
        <dbReference type="EC" id="3.6.1.73"/>
    </reaction>
</comment>
<evidence type="ECO:0000256" key="9">
    <source>
        <dbReference type="ARBA" id="ARBA00038901"/>
    </source>
</evidence>
<dbReference type="InterPro" id="IPR026533">
    <property type="entry name" value="NTPase/PRRC1"/>
</dbReference>
<dbReference type="EC" id="3.6.1.73" evidence="9"/>
<keyword evidence="5 13" id="KW-0378">Hydrolase</keyword>
<dbReference type="InterPro" id="IPR029001">
    <property type="entry name" value="ITPase-like_fam"/>
</dbReference>
<dbReference type="GO" id="GO:0046872">
    <property type="term" value="F:metal ion binding"/>
    <property type="evidence" value="ECO:0007669"/>
    <property type="project" value="UniProtKB-KW"/>
</dbReference>
<keyword evidence="4" id="KW-0547">Nucleotide-binding</keyword>
<evidence type="ECO:0000256" key="1">
    <source>
        <dbReference type="ARBA" id="ARBA00001936"/>
    </source>
</evidence>
<keyword evidence="7" id="KW-0546">Nucleotide metabolism</keyword>
<evidence type="ECO:0000256" key="3">
    <source>
        <dbReference type="ARBA" id="ARBA00022723"/>
    </source>
</evidence>
<dbReference type="OrthoDB" id="164951at2"/>
<dbReference type="EMBL" id="FSSB01000009">
    <property type="protein sequence ID" value="SIO93471.1"/>
    <property type="molecule type" value="Genomic_DNA"/>
</dbReference>
<evidence type="ECO:0000259" key="12">
    <source>
        <dbReference type="Pfam" id="PF01931"/>
    </source>
</evidence>
<sequence length="188" mass="21515">MQNNINVLVLSKNIAKNESVKQVFSSIFKDKEIIFHSVEVKSDISKTPINDEEAILGIENRIKNCKTSLNDIEKDYDYLVSMEGLINHYSFGHFVYGWVKIEDLKKSRNAYGCSAKVKIPETIVKRINKDQELSDVIKEMYSEIPQDKINTIGTNGVITNEAFTRVDEFNTALLTSLGYLINEKNHDY</sequence>
<evidence type="ECO:0000256" key="6">
    <source>
        <dbReference type="ARBA" id="ARBA00022842"/>
    </source>
</evidence>
<evidence type="ECO:0000256" key="8">
    <source>
        <dbReference type="ARBA" id="ARBA00023211"/>
    </source>
</evidence>
<accession>A0A1N6M247</accession>